<sequence>MAHNDETLRMDEQIPIEVFGGMQMWVTVGFLGKWK</sequence>
<reference evidence="1" key="1">
    <citation type="submission" date="2006-03" db="EMBL/GenBank/DDBJ databases">
        <title>Comparative Sequence and Genetic Analyses of Asparagus BACs Reveal No Microsynteny with Onion or Rice.</title>
        <authorList>
            <person name="Jernej J."/>
            <person name="Telgmann A."/>
            <person name="Jung C."/>
            <person name="Cheung F."/>
            <person name="Havey M.J."/>
            <person name="Town C.D."/>
        </authorList>
    </citation>
    <scope>NUCLEOTIDE SEQUENCE</scope>
</reference>
<proteinExistence type="predicted"/>
<name>Q2AAA9_ASPOF</name>
<accession>Q2AAA9</accession>
<dbReference type="AlphaFoldDB" id="Q2AAA9"/>
<dbReference type="EMBL" id="AC183433">
    <property type="protein sequence ID" value="ABD63075.1"/>
    <property type="molecule type" value="Genomic_DNA"/>
</dbReference>
<gene>
    <name evidence="1" type="ORF">17.t00002</name>
</gene>
<protein>
    <submittedName>
        <fullName evidence="1">Uncharacterized protein</fullName>
    </submittedName>
</protein>
<evidence type="ECO:0000313" key="1">
    <source>
        <dbReference type="EMBL" id="ABD63075.1"/>
    </source>
</evidence>
<organism evidence="1">
    <name type="scientific">Asparagus officinalis</name>
    <name type="common">Garden asparagus</name>
    <dbReference type="NCBI Taxonomy" id="4686"/>
    <lineage>
        <taxon>Eukaryota</taxon>
        <taxon>Viridiplantae</taxon>
        <taxon>Streptophyta</taxon>
        <taxon>Embryophyta</taxon>
        <taxon>Tracheophyta</taxon>
        <taxon>Spermatophyta</taxon>
        <taxon>Magnoliopsida</taxon>
        <taxon>Liliopsida</taxon>
        <taxon>Asparagales</taxon>
        <taxon>Asparagaceae</taxon>
        <taxon>Asparagoideae</taxon>
        <taxon>Asparagus</taxon>
    </lineage>
</organism>